<proteinExistence type="predicted"/>
<comment type="caution">
    <text evidence="3">The sequence shown here is derived from an EMBL/GenBank/DDBJ whole genome shotgun (WGS) entry which is preliminary data.</text>
</comment>
<dbReference type="GO" id="GO:0003677">
    <property type="term" value="F:DNA binding"/>
    <property type="evidence" value="ECO:0007669"/>
    <property type="project" value="UniProtKB-KW"/>
</dbReference>
<accession>A0A816YHR6</accession>
<evidence type="ECO:0000313" key="4">
    <source>
        <dbReference type="Proteomes" id="UP000663856"/>
    </source>
</evidence>
<feature type="non-terminal residue" evidence="3">
    <location>
        <position position="1"/>
    </location>
</feature>
<organism evidence="3 4">
    <name type="scientific">Rotaria magnacalcarata</name>
    <dbReference type="NCBI Taxonomy" id="392030"/>
    <lineage>
        <taxon>Eukaryota</taxon>
        <taxon>Metazoa</taxon>
        <taxon>Spiralia</taxon>
        <taxon>Gnathifera</taxon>
        <taxon>Rotifera</taxon>
        <taxon>Eurotatoria</taxon>
        <taxon>Bdelloidea</taxon>
        <taxon>Philodinida</taxon>
        <taxon>Philodinidae</taxon>
        <taxon>Rotaria</taxon>
    </lineage>
</organism>
<evidence type="ECO:0000259" key="2">
    <source>
        <dbReference type="PROSITE" id="PS51253"/>
    </source>
</evidence>
<evidence type="ECO:0000256" key="1">
    <source>
        <dbReference type="ARBA" id="ARBA00023125"/>
    </source>
</evidence>
<gene>
    <name evidence="3" type="ORF">WKI299_LOCUS32365</name>
</gene>
<dbReference type="Proteomes" id="UP000663856">
    <property type="component" value="Unassembled WGS sequence"/>
</dbReference>
<dbReference type="AlphaFoldDB" id="A0A816YHR6"/>
<dbReference type="PROSITE" id="PS51253">
    <property type="entry name" value="HTH_CENPB"/>
    <property type="match status" value="1"/>
</dbReference>
<protein>
    <recommendedName>
        <fullName evidence="2">HTH CENPB-type domain-containing protein</fullName>
    </recommendedName>
</protein>
<dbReference type="InterPro" id="IPR006600">
    <property type="entry name" value="HTH_CenpB_DNA-bd_dom"/>
</dbReference>
<name>A0A816YHR6_9BILA</name>
<reference evidence="3" key="1">
    <citation type="submission" date="2021-02" db="EMBL/GenBank/DDBJ databases">
        <authorList>
            <person name="Nowell W R."/>
        </authorList>
    </citation>
    <scope>NUCLEOTIDE SEQUENCE</scope>
</reference>
<evidence type="ECO:0000313" key="3">
    <source>
        <dbReference type="EMBL" id="CAF2162860.1"/>
    </source>
</evidence>
<sequence>MINPHRVAELLSNLVSERLSINDHCTTNSVRDEEVAKHLYDNVESIINSTHYSFETEDTIDFNDNSSGERYGKYEEEEEGEYEQRQQQINNNDEQFDEIFMDVDEDQQQNLFHQFSIQYMKKAVDFYDVVNEKTGRFSTYLENNGTKQQKLDEIDQYIYEKFEKAREDFLIVHDTDLKRWALQKATEIDDTTFRARDNWVLIFKRRYALCSRKITKLITKTEGLDADAISYSANNFISKIKKLLPHYRQSNVLNTDQSGLEIELVGNRTSSFKGEKATFGKVRSVYNTSHSYTVQFIISLSGEPTGTCYLCLKEKDGHMSDNIKKNLFQTFNVTVTCSKSGKLSSSLVKYWIQKVLKPAIGNEKVLLLLYTWVIPKKTTPLVQPLDITINRQYKHLVRTIYDHVRLYDIDCNLSQRDNIIKLTSSCYNQMCSNKFTSMHQYSWYKGGYLAKSPGSFQNVE</sequence>
<dbReference type="EMBL" id="CAJNRF010014940">
    <property type="protein sequence ID" value="CAF2162860.1"/>
    <property type="molecule type" value="Genomic_DNA"/>
</dbReference>
<keyword evidence="1" id="KW-0238">DNA-binding</keyword>
<feature type="domain" description="HTH CENPB-type" evidence="2">
    <location>
        <begin position="142"/>
        <end position="213"/>
    </location>
</feature>